<sequence>MHNGADTHRMYPEDAGWHVLRQPSSSKSKKAILEPRAWLVNRLYQANVLMPTSEPGPGAGCQCIFHAPGLGTELFIITAKGDANHEI</sequence>
<evidence type="ECO:0000313" key="1">
    <source>
        <dbReference type="EMBL" id="KAJ5363229.1"/>
    </source>
</evidence>
<evidence type="ECO:0000313" key="2">
    <source>
        <dbReference type="Proteomes" id="UP001148299"/>
    </source>
</evidence>
<organism evidence="1 2">
    <name type="scientific">Penicillium brevicompactum</name>
    <dbReference type="NCBI Taxonomy" id="5074"/>
    <lineage>
        <taxon>Eukaryota</taxon>
        <taxon>Fungi</taxon>
        <taxon>Dikarya</taxon>
        <taxon>Ascomycota</taxon>
        <taxon>Pezizomycotina</taxon>
        <taxon>Eurotiomycetes</taxon>
        <taxon>Eurotiomycetidae</taxon>
        <taxon>Eurotiales</taxon>
        <taxon>Aspergillaceae</taxon>
        <taxon>Penicillium</taxon>
    </lineage>
</organism>
<gene>
    <name evidence="1" type="ORF">N7541_004073</name>
</gene>
<protein>
    <submittedName>
        <fullName evidence="1">Uncharacterized protein</fullName>
    </submittedName>
</protein>
<dbReference type="EMBL" id="JAPZBR010000002">
    <property type="protein sequence ID" value="KAJ5363229.1"/>
    <property type="molecule type" value="Genomic_DNA"/>
</dbReference>
<dbReference type="AlphaFoldDB" id="A0A9W9RQJ9"/>
<name>A0A9W9RQJ9_PENBR</name>
<keyword evidence="2" id="KW-1185">Reference proteome</keyword>
<reference evidence="1" key="1">
    <citation type="submission" date="2022-12" db="EMBL/GenBank/DDBJ databases">
        <authorList>
            <person name="Petersen C."/>
        </authorList>
    </citation>
    <scope>NUCLEOTIDE SEQUENCE</scope>
    <source>
        <strain evidence="1">IBT 35675</strain>
    </source>
</reference>
<comment type="caution">
    <text evidence="1">The sequence shown here is derived from an EMBL/GenBank/DDBJ whole genome shotgun (WGS) entry which is preliminary data.</text>
</comment>
<reference evidence="1" key="2">
    <citation type="journal article" date="2023" name="IMA Fungus">
        <title>Comparative genomic study of the Penicillium genus elucidates a diverse pangenome and 15 lateral gene transfer events.</title>
        <authorList>
            <person name="Petersen C."/>
            <person name="Sorensen T."/>
            <person name="Nielsen M.R."/>
            <person name="Sondergaard T.E."/>
            <person name="Sorensen J.L."/>
            <person name="Fitzpatrick D.A."/>
            <person name="Frisvad J.C."/>
            <person name="Nielsen K.L."/>
        </authorList>
    </citation>
    <scope>NUCLEOTIDE SEQUENCE</scope>
    <source>
        <strain evidence="1">IBT 35675</strain>
    </source>
</reference>
<accession>A0A9W9RQJ9</accession>
<proteinExistence type="predicted"/>
<dbReference type="Proteomes" id="UP001148299">
    <property type="component" value="Unassembled WGS sequence"/>
</dbReference>